<keyword evidence="2 4" id="KW-0238">DNA-binding</keyword>
<keyword evidence="3" id="KW-0804">Transcription</keyword>
<dbReference type="InterPro" id="IPR001647">
    <property type="entry name" value="HTH_TetR"/>
</dbReference>
<gene>
    <name evidence="6" type="ORF">HHX25_09625</name>
</gene>
<dbReference type="PROSITE" id="PS50977">
    <property type="entry name" value="HTH_TETR_2"/>
    <property type="match status" value="1"/>
</dbReference>
<dbReference type="PANTHER" id="PTHR47506:SF1">
    <property type="entry name" value="HTH-TYPE TRANSCRIPTIONAL REGULATOR YJDC"/>
    <property type="match status" value="1"/>
</dbReference>
<dbReference type="Proteomes" id="UP000746690">
    <property type="component" value="Unassembled WGS sequence"/>
</dbReference>
<evidence type="ECO:0000259" key="5">
    <source>
        <dbReference type="PROSITE" id="PS50977"/>
    </source>
</evidence>
<evidence type="ECO:0000256" key="2">
    <source>
        <dbReference type="ARBA" id="ARBA00023125"/>
    </source>
</evidence>
<proteinExistence type="predicted"/>
<feature type="DNA-binding region" description="H-T-H motif" evidence="4">
    <location>
        <begin position="28"/>
        <end position="47"/>
    </location>
</feature>
<keyword evidence="1" id="KW-0805">Transcription regulation</keyword>
<dbReference type="SUPFAM" id="SSF48498">
    <property type="entry name" value="Tetracyclin repressor-like, C-terminal domain"/>
    <property type="match status" value="1"/>
</dbReference>
<dbReference type="RefSeq" id="WP_169672580.1">
    <property type="nucleotide sequence ID" value="NZ_JABBHF010000005.1"/>
</dbReference>
<name>A0ABX1RY89_9FLAO</name>
<dbReference type="PANTHER" id="PTHR47506">
    <property type="entry name" value="TRANSCRIPTIONAL REGULATORY PROTEIN"/>
    <property type="match status" value="1"/>
</dbReference>
<keyword evidence="7" id="KW-1185">Reference proteome</keyword>
<dbReference type="Pfam" id="PF16925">
    <property type="entry name" value="TetR_C_13"/>
    <property type="match status" value="1"/>
</dbReference>
<evidence type="ECO:0000313" key="7">
    <source>
        <dbReference type="Proteomes" id="UP000746690"/>
    </source>
</evidence>
<dbReference type="Gene3D" id="1.10.357.10">
    <property type="entry name" value="Tetracycline Repressor, domain 2"/>
    <property type="match status" value="1"/>
</dbReference>
<accession>A0ABX1RY89</accession>
<evidence type="ECO:0000256" key="3">
    <source>
        <dbReference type="ARBA" id="ARBA00023163"/>
    </source>
</evidence>
<dbReference type="InterPro" id="IPR023772">
    <property type="entry name" value="DNA-bd_HTH_TetR-type_CS"/>
</dbReference>
<organism evidence="6 7">
    <name type="scientific">Flavivirga algicola</name>
    <dbReference type="NCBI Taxonomy" id="2729136"/>
    <lineage>
        <taxon>Bacteria</taxon>
        <taxon>Pseudomonadati</taxon>
        <taxon>Bacteroidota</taxon>
        <taxon>Flavobacteriia</taxon>
        <taxon>Flavobacteriales</taxon>
        <taxon>Flavobacteriaceae</taxon>
        <taxon>Flavivirga</taxon>
    </lineage>
</organism>
<dbReference type="InterPro" id="IPR009057">
    <property type="entry name" value="Homeodomain-like_sf"/>
</dbReference>
<dbReference type="InterPro" id="IPR036271">
    <property type="entry name" value="Tet_transcr_reg_TetR-rel_C_sf"/>
</dbReference>
<evidence type="ECO:0000256" key="1">
    <source>
        <dbReference type="ARBA" id="ARBA00023015"/>
    </source>
</evidence>
<protein>
    <submittedName>
        <fullName evidence="6">TetR/AcrR family transcriptional regulator</fullName>
    </submittedName>
</protein>
<dbReference type="InterPro" id="IPR011075">
    <property type="entry name" value="TetR_C"/>
</dbReference>
<dbReference type="Pfam" id="PF00440">
    <property type="entry name" value="TetR_N"/>
    <property type="match status" value="1"/>
</dbReference>
<dbReference type="PROSITE" id="PS01081">
    <property type="entry name" value="HTH_TETR_1"/>
    <property type="match status" value="1"/>
</dbReference>
<feature type="domain" description="HTH tetR-type" evidence="5">
    <location>
        <begin position="5"/>
        <end position="65"/>
    </location>
</feature>
<evidence type="ECO:0000256" key="4">
    <source>
        <dbReference type="PROSITE-ProRule" id="PRU00335"/>
    </source>
</evidence>
<dbReference type="PRINTS" id="PR00455">
    <property type="entry name" value="HTHTETR"/>
</dbReference>
<evidence type="ECO:0000313" key="6">
    <source>
        <dbReference type="EMBL" id="NMH87763.1"/>
    </source>
</evidence>
<reference evidence="6 7" key="1">
    <citation type="submission" date="2020-04" db="EMBL/GenBank/DDBJ databases">
        <title>A Flavivirga sp. nov.</title>
        <authorList>
            <person name="Sun X."/>
        </authorList>
    </citation>
    <scope>NUCLEOTIDE SEQUENCE [LARGE SCALE GENOMIC DNA]</scope>
    <source>
        <strain evidence="6 7">Y03</strain>
    </source>
</reference>
<comment type="caution">
    <text evidence="6">The sequence shown here is derived from an EMBL/GenBank/DDBJ whole genome shotgun (WGS) entry which is preliminary data.</text>
</comment>
<dbReference type="EMBL" id="JABBHF010000005">
    <property type="protein sequence ID" value="NMH87763.1"/>
    <property type="molecule type" value="Genomic_DNA"/>
</dbReference>
<sequence length="196" mass="22769">MKKAEATRLNILHKAFELIYEKGYQTTSVDDIIATTQVTKGAFYYHFKSKDDMGLAIINDILKPTFTNSFVKPLQKEKNPLDSIYTLMYNLLMNNEFLKVEFGCPASNFTQEMTPWHANFSKVLDELTNEWIETMIAIIEKGKKSEFINKSVNAKQVTMFIMSGYWGIRNFGKLENNKNAYLPYLKELKNYLNTLK</sequence>
<dbReference type="SUPFAM" id="SSF46689">
    <property type="entry name" value="Homeodomain-like"/>
    <property type="match status" value="1"/>
</dbReference>